<evidence type="ECO:0000313" key="1">
    <source>
        <dbReference type="EMBL" id="MFD1463663.1"/>
    </source>
</evidence>
<accession>A0ABW4DIL5</accession>
<proteinExistence type="predicted"/>
<protein>
    <submittedName>
        <fullName evidence="1">Uncharacterized protein</fullName>
    </submittedName>
</protein>
<sequence length="115" mass="13405">MTYRNRLQIDATSFVPDVLERNKFCDDLVQYLTNYQKLGHEVAELIGNEAYKNGFEKNKGFSYQYDRFKDMLEFTQDIYFNAPNISPTAEFVACLNQAIQNCVKDFVDANCIVVY</sequence>
<gene>
    <name evidence="1" type="ORF">ACFQ5D_20395</name>
</gene>
<dbReference type="Proteomes" id="UP001597340">
    <property type="component" value="Unassembled WGS sequence"/>
</dbReference>
<dbReference type="RefSeq" id="WP_377570782.1">
    <property type="nucleotide sequence ID" value="NZ_JBHTNZ010000039.1"/>
</dbReference>
<name>A0ABW4DIL5_9BACL</name>
<dbReference type="EMBL" id="JBHTNZ010000039">
    <property type="protein sequence ID" value="MFD1463663.1"/>
    <property type="molecule type" value="Genomic_DNA"/>
</dbReference>
<evidence type="ECO:0000313" key="2">
    <source>
        <dbReference type="Proteomes" id="UP001597340"/>
    </source>
</evidence>
<keyword evidence="2" id="KW-1185">Reference proteome</keyword>
<comment type="caution">
    <text evidence="1">The sequence shown here is derived from an EMBL/GenBank/DDBJ whole genome shotgun (WGS) entry which is preliminary data.</text>
</comment>
<reference evidence="2" key="1">
    <citation type="journal article" date="2019" name="Int. J. Syst. Evol. Microbiol.">
        <title>The Global Catalogue of Microorganisms (GCM) 10K type strain sequencing project: providing services to taxonomists for standard genome sequencing and annotation.</title>
        <authorList>
            <consortium name="The Broad Institute Genomics Platform"/>
            <consortium name="The Broad Institute Genome Sequencing Center for Infectious Disease"/>
            <person name="Wu L."/>
            <person name="Ma J."/>
        </authorList>
    </citation>
    <scope>NUCLEOTIDE SEQUENCE [LARGE SCALE GENOMIC DNA]</scope>
    <source>
        <strain evidence="2">CCM 9147</strain>
    </source>
</reference>
<organism evidence="1 2">
    <name type="scientific">Paenibacillus farraposensis</name>
    <dbReference type="NCBI Taxonomy" id="2807095"/>
    <lineage>
        <taxon>Bacteria</taxon>
        <taxon>Bacillati</taxon>
        <taxon>Bacillota</taxon>
        <taxon>Bacilli</taxon>
        <taxon>Bacillales</taxon>
        <taxon>Paenibacillaceae</taxon>
        <taxon>Paenibacillus</taxon>
    </lineage>
</organism>